<accession>A0A411ACR8</accession>
<organism evidence="1 2">
    <name type="scientific">Bacillus velezensis</name>
    <dbReference type="NCBI Taxonomy" id="492670"/>
    <lineage>
        <taxon>Bacteria</taxon>
        <taxon>Bacillati</taxon>
        <taxon>Bacillota</taxon>
        <taxon>Bacilli</taxon>
        <taxon>Bacillales</taxon>
        <taxon>Bacillaceae</taxon>
        <taxon>Bacillus</taxon>
        <taxon>Bacillus amyloliquefaciens group</taxon>
    </lineage>
</organism>
<reference evidence="2" key="1">
    <citation type="submission" date="2020-10" db="EMBL/GenBank/DDBJ databases">
        <title>Complete genome sequence of Bacillus velezensis NST6.</title>
        <authorList>
            <person name="Choi J."/>
        </authorList>
    </citation>
    <scope>NUCLEOTIDE SEQUENCE [LARGE SCALE GENOMIC DNA]</scope>
    <source>
        <strain evidence="2">NST6</strain>
    </source>
</reference>
<evidence type="ECO:0000313" key="1">
    <source>
        <dbReference type="EMBL" id="QOY27679.1"/>
    </source>
</evidence>
<proteinExistence type="predicted"/>
<dbReference type="EMBL" id="CP063687">
    <property type="protein sequence ID" value="QOY27679.1"/>
    <property type="molecule type" value="Genomic_DNA"/>
</dbReference>
<name>A0A411ACR8_BACVE</name>
<gene>
    <name evidence="1" type="ORF">BACVE_002693</name>
</gene>
<dbReference type="RefSeq" id="WP_017419395.1">
    <property type="nucleotide sequence ID" value="NZ_CP116014.1"/>
</dbReference>
<dbReference type="Proteomes" id="UP000587477">
    <property type="component" value="Chromosome"/>
</dbReference>
<dbReference type="AlphaFoldDB" id="A0A411ACR8"/>
<evidence type="ECO:0000313" key="2">
    <source>
        <dbReference type="Proteomes" id="UP000587477"/>
    </source>
</evidence>
<protein>
    <submittedName>
        <fullName evidence="1">Uncharacterized protein</fullName>
    </submittedName>
</protein>
<sequence>MLKKKVLAGCLAFTIMLSASPLTSFAAERSSNKGNELLTYAQVQKTELQTIAESKSKSVGNTSGEFSAQGWKKDALVLALRYGGDFAGDLLSLLSKKNASYVKKYSKELADFLDKVSSDIEKKLVDFMIFDLELPQSAARTIAWAIMQVIG</sequence>